<dbReference type="GO" id="GO:0005829">
    <property type="term" value="C:cytosol"/>
    <property type="evidence" value="ECO:0007669"/>
    <property type="project" value="TreeGrafter"/>
</dbReference>
<reference evidence="5 6" key="1">
    <citation type="submission" date="2018-03" db="EMBL/GenBank/DDBJ databases">
        <title>Bioinformatic expansion and discovery of thiopeptide antibiotics.</title>
        <authorList>
            <person name="Schwalen C.J."/>
            <person name="Hudson G.A."/>
            <person name="Mitchell D.A."/>
        </authorList>
    </citation>
    <scope>NUCLEOTIDE SEQUENCE [LARGE SCALE GENOMIC DNA]</scope>
    <source>
        <strain evidence="5 6">NRRL 8041</strain>
    </source>
</reference>
<dbReference type="PANTHER" id="PTHR11839:SF18">
    <property type="entry name" value="NUDIX HYDROLASE DOMAIN-CONTAINING PROTEIN"/>
    <property type="match status" value="1"/>
</dbReference>
<dbReference type="CDD" id="cd24161">
    <property type="entry name" value="NUDIX_ADPRase_Ndx2"/>
    <property type="match status" value="1"/>
</dbReference>
<dbReference type="GO" id="GO:0019693">
    <property type="term" value="P:ribose phosphate metabolic process"/>
    <property type="evidence" value="ECO:0007669"/>
    <property type="project" value="TreeGrafter"/>
</dbReference>
<comment type="caution">
    <text evidence="5">The sequence shown here is derived from an EMBL/GenBank/DDBJ whole genome shotgun (WGS) entry which is preliminary data.</text>
</comment>
<evidence type="ECO:0000256" key="2">
    <source>
        <dbReference type="ARBA" id="ARBA00022801"/>
    </source>
</evidence>
<keyword evidence="2" id="KW-0378">Hydrolase</keyword>
<dbReference type="Proteomes" id="UP000248333">
    <property type="component" value="Unassembled WGS sequence"/>
</dbReference>
<dbReference type="PANTHER" id="PTHR11839">
    <property type="entry name" value="UDP/ADP-SUGAR PYROPHOSPHATASE"/>
    <property type="match status" value="1"/>
</dbReference>
<sequence>MTTRNNGAPTSSEPSTSSPNWPRPNRRNAPGVFREDRIRRPDGSTGIYGVVEKPDFALVLPRWAEGFWLVEQFRYPVGRRAWEFPQGSWGHGVTGGASALARQELAEETGLRAETVTHLGHLYEAYGFSTQGFDVYLATGLTEGEPDREATEQDMVHRPLTDAQVRAMVLAGEIVDAPSLAALTLYTISR</sequence>
<dbReference type="SUPFAM" id="SSF55811">
    <property type="entry name" value="Nudix"/>
    <property type="match status" value="1"/>
</dbReference>
<dbReference type="InterPro" id="IPR015797">
    <property type="entry name" value="NUDIX_hydrolase-like_dom_sf"/>
</dbReference>
<keyword evidence="6" id="KW-1185">Reference proteome</keyword>
<feature type="region of interest" description="Disordered" evidence="3">
    <location>
        <begin position="1"/>
        <end position="40"/>
    </location>
</feature>
<dbReference type="InterPro" id="IPR000086">
    <property type="entry name" value="NUDIX_hydrolase_dom"/>
</dbReference>
<comment type="cofactor">
    <cofactor evidence="1">
        <name>Mg(2+)</name>
        <dbReference type="ChEBI" id="CHEBI:18420"/>
    </cofactor>
</comment>
<dbReference type="GO" id="GO:0016787">
    <property type="term" value="F:hydrolase activity"/>
    <property type="evidence" value="ECO:0007669"/>
    <property type="project" value="UniProtKB-KW"/>
</dbReference>
<evidence type="ECO:0000256" key="1">
    <source>
        <dbReference type="ARBA" id="ARBA00001946"/>
    </source>
</evidence>
<dbReference type="Pfam" id="PF00293">
    <property type="entry name" value="NUDIX"/>
    <property type="match status" value="1"/>
</dbReference>
<gene>
    <name evidence="5" type="ORF">C7C45_03165</name>
</gene>
<name>A0A318NNJ6_9ACTN</name>
<organism evidence="5 6">
    <name type="scientific">Micromonospora arborensis</name>
    <dbReference type="NCBI Taxonomy" id="2116518"/>
    <lineage>
        <taxon>Bacteria</taxon>
        <taxon>Bacillati</taxon>
        <taxon>Actinomycetota</taxon>
        <taxon>Actinomycetes</taxon>
        <taxon>Micromonosporales</taxon>
        <taxon>Micromonosporaceae</taxon>
        <taxon>Micromonospora</taxon>
    </lineage>
</organism>
<protein>
    <submittedName>
        <fullName evidence="5">ADP-ribose pyrophosphatase</fullName>
    </submittedName>
</protein>
<dbReference type="GO" id="GO:0006753">
    <property type="term" value="P:nucleoside phosphate metabolic process"/>
    <property type="evidence" value="ECO:0007669"/>
    <property type="project" value="TreeGrafter"/>
</dbReference>
<accession>A0A318NNJ6</accession>
<dbReference type="Gene3D" id="3.90.79.10">
    <property type="entry name" value="Nucleoside Triphosphate Pyrophosphohydrolase"/>
    <property type="match status" value="1"/>
</dbReference>
<evidence type="ECO:0000313" key="5">
    <source>
        <dbReference type="EMBL" id="PYC74907.1"/>
    </source>
</evidence>
<feature type="compositionally biased region" description="Low complexity" evidence="3">
    <location>
        <begin position="9"/>
        <end position="20"/>
    </location>
</feature>
<proteinExistence type="predicted"/>
<dbReference type="AlphaFoldDB" id="A0A318NNJ6"/>
<dbReference type="EMBL" id="PYBV01000005">
    <property type="protein sequence ID" value="PYC74907.1"/>
    <property type="molecule type" value="Genomic_DNA"/>
</dbReference>
<dbReference type="PROSITE" id="PS51462">
    <property type="entry name" value="NUDIX"/>
    <property type="match status" value="1"/>
</dbReference>
<evidence type="ECO:0000259" key="4">
    <source>
        <dbReference type="PROSITE" id="PS51462"/>
    </source>
</evidence>
<dbReference type="OrthoDB" id="177518at2"/>
<evidence type="ECO:0000256" key="3">
    <source>
        <dbReference type="SAM" id="MobiDB-lite"/>
    </source>
</evidence>
<feature type="domain" description="Nudix hydrolase" evidence="4">
    <location>
        <begin position="40"/>
        <end position="182"/>
    </location>
</feature>
<evidence type="ECO:0000313" key="6">
    <source>
        <dbReference type="Proteomes" id="UP000248333"/>
    </source>
</evidence>